<dbReference type="GO" id="GO:0035529">
    <property type="term" value="F:NADH pyrophosphatase activity"/>
    <property type="evidence" value="ECO:0007669"/>
    <property type="project" value="Ensembl"/>
</dbReference>
<dbReference type="GeneTree" id="ENSGT00390000008458"/>
<dbReference type="AlphaFoldDB" id="A0A8D0L697"/>
<dbReference type="Gene3D" id="3.40.630.30">
    <property type="match status" value="1"/>
</dbReference>
<dbReference type="InterPro" id="IPR040618">
    <property type="entry name" value="Pre-Nudix"/>
</dbReference>
<gene>
    <name evidence="5" type="primary">NUDT6</name>
</gene>
<evidence type="ECO:0000313" key="6">
    <source>
        <dbReference type="Proteomes" id="UP000694392"/>
    </source>
</evidence>
<comment type="subunit">
    <text evidence="3">Monomer and homodimer.</text>
</comment>
<dbReference type="GO" id="GO:0051287">
    <property type="term" value="F:NAD binding"/>
    <property type="evidence" value="ECO:0007669"/>
    <property type="project" value="TreeGrafter"/>
</dbReference>
<feature type="domain" description="Pre-nudix hydrolase" evidence="4">
    <location>
        <begin position="47"/>
        <end position="130"/>
    </location>
</feature>
<keyword evidence="3" id="KW-0963">Cytoplasm</keyword>
<protein>
    <recommendedName>
        <fullName evidence="3">Nucleoside diphosphate-linked moiety X motif 6</fullName>
        <shortName evidence="3">Nudix motif 6</shortName>
        <ecNumber evidence="3">3.6.1.-</ecNumber>
    </recommendedName>
</protein>
<evidence type="ECO:0000256" key="1">
    <source>
        <dbReference type="ARBA" id="ARBA00005582"/>
    </source>
</evidence>
<organism evidence="5 6">
    <name type="scientific">Sphenodon punctatus</name>
    <name type="common">Tuatara</name>
    <name type="synonym">Hatteria punctata</name>
    <dbReference type="NCBI Taxonomy" id="8508"/>
    <lineage>
        <taxon>Eukaryota</taxon>
        <taxon>Metazoa</taxon>
        <taxon>Chordata</taxon>
        <taxon>Craniata</taxon>
        <taxon>Vertebrata</taxon>
        <taxon>Euteleostomi</taxon>
        <taxon>Lepidosauria</taxon>
        <taxon>Sphenodontia</taxon>
        <taxon>Sphenodontidae</taxon>
        <taxon>Sphenodon</taxon>
    </lineage>
</organism>
<dbReference type="GO" id="GO:0045786">
    <property type="term" value="P:negative regulation of cell cycle"/>
    <property type="evidence" value="ECO:0007669"/>
    <property type="project" value="Ensembl"/>
</dbReference>
<sequence length="152" mass="16939">MIRARGLRWLFPPWSGQKQPQRHPLWAPLSGRCQGDAPFSRLGGAGLQPHLDKFGGVTIHLAQLRSPDRLEPATFRTWLQDSIKQWRAEGRIAVWLHIPILQSRLIAAAAVQGFTFHHAESDSSTLTLWLGEGRSRLPGYATHQVGVAALIN</sequence>
<dbReference type="Ensembl" id="ENSSPUT00000012609.1">
    <property type="protein sequence ID" value="ENSSPUP00000011822.1"/>
    <property type="gene ID" value="ENSSPUG00000009078.1"/>
</dbReference>
<dbReference type="GO" id="GO:0047884">
    <property type="term" value="F:FAD diphosphatase activity"/>
    <property type="evidence" value="ECO:0007669"/>
    <property type="project" value="Ensembl"/>
</dbReference>
<dbReference type="GO" id="GO:0005634">
    <property type="term" value="C:nucleus"/>
    <property type="evidence" value="ECO:0007669"/>
    <property type="project" value="UniProtKB-SubCell"/>
</dbReference>
<keyword evidence="3" id="KW-0496">Mitochondrion</keyword>
<accession>A0A8D0L697</accession>
<reference evidence="5" key="2">
    <citation type="submission" date="2025-09" db="UniProtKB">
        <authorList>
            <consortium name="Ensembl"/>
        </authorList>
    </citation>
    <scope>IDENTIFICATION</scope>
</reference>
<evidence type="ECO:0000259" key="4">
    <source>
        <dbReference type="Pfam" id="PF18290"/>
    </source>
</evidence>
<dbReference type="PRINTS" id="PR01356">
    <property type="entry name" value="GFGPROTEIN"/>
</dbReference>
<dbReference type="InterPro" id="IPR003293">
    <property type="entry name" value="Nudix_hydrolase6-like"/>
</dbReference>
<evidence type="ECO:0000256" key="3">
    <source>
        <dbReference type="RuleBase" id="RU368106"/>
    </source>
</evidence>
<dbReference type="Proteomes" id="UP000694392">
    <property type="component" value="Unplaced"/>
</dbReference>
<name>A0A8D0L697_SPHPU</name>
<evidence type="ECO:0000313" key="5">
    <source>
        <dbReference type="Ensembl" id="ENSSPUP00000011822.1"/>
    </source>
</evidence>
<dbReference type="GO" id="GO:0047631">
    <property type="term" value="F:ADP-ribose diphosphatase activity"/>
    <property type="evidence" value="ECO:0007669"/>
    <property type="project" value="TreeGrafter"/>
</dbReference>
<comment type="subcellular location">
    <subcellularLocation>
        <location evidence="3">Cytoplasm</location>
    </subcellularLocation>
    <subcellularLocation>
        <location evidence="3">Nucleus</location>
    </subcellularLocation>
    <subcellularLocation>
        <location evidence="3">Mitochondrion</location>
    </subcellularLocation>
</comment>
<proteinExistence type="inferred from homology"/>
<dbReference type="PANTHER" id="PTHR13994">
    <property type="entry name" value="NUDIX HYDROLASE RELATED"/>
    <property type="match status" value="1"/>
</dbReference>
<dbReference type="GO" id="GO:0005739">
    <property type="term" value="C:mitochondrion"/>
    <property type="evidence" value="ECO:0007669"/>
    <property type="project" value="UniProtKB-SubCell"/>
</dbReference>
<dbReference type="EC" id="3.6.1.-" evidence="3"/>
<dbReference type="FunFam" id="3.40.630.30:FF:000062">
    <property type="entry name" value="Nucleoside diphosphate-linked moiety X motif 6"/>
    <property type="match status" value="1"/>
</dbReference>
<comment type="function">
    <text evidence="3">May contribute to the regulation of cell proliferation.</text>
</comment>
<keyword evidence="2 3" id="KW-0378">Hydrolase</keyword>
<keyword evidence="6" id="KW-1185">Reference proteome</keyword>
<evidence type="ECO:0000256" key="2">
    <source>
        <dbReference type="ARBA" id="ARBA00022801"/>
    </source>
</evidence>
<dbReference type="Pfam" id="PF18290">
    <property type="entry name" value="Nudix_hydro"/>
    <property type="match status" value="1"/>
</dbReference>
<dbReference type="PANTHER" id="PTHR13994:SF46">
    <property type="entry name" value="NUCLEOSIDE DIPHOSPHATE-LINKED MOIETY X MOTIF 6"/>
    <property type="match status" value="1"/>
</dbReference>
<dbReference type="GO" id="GO:0008285">
    <property type="term" value="P:negative regulation of cell population proliferation"/>
    <property type="evidence" value="ECO:0007669"/>
    <property type="project" value="Ensembl"/>
</dbReference>
<reference evidence="5" key="1">
    <citation type="submission" date="2025-08" db="UniProtKB">
        <authorList>
            <consortium name="Ensembl"/>
        </authorList>
    </citation>
    <scope>IDENTIFICATION</scope>
</reference>
<comment type="similarity">
    <text evidence="1 3">Belongs to the Nudix hydrolase family.</text>
</comment>
<keyword evidence="3" id="KW-0539">Nucleus</keyword>